<organism evidence="2 3">
    <name type="scientific">Tetraparma gracilis</name>
    <dbReference type="NCBI Taxonomy" id="2962635"/>
    <lineage>
        <taxon>Eukaryota</taxon>
        <taxon>Sar</taxon>
        <taxon>Stramenopiles</taxon>
        <taxon>Ochrophyta</taxon>
        <taxon>Bolidophyceae</taxon>
        <taxon>Parmales</taxon>
        <taxon>Triparmaceae</taxon>
        <taxon>Tetraparma</taxon>
    </lineage>
</organism>
<protein>
    <submittedName>
        <fullName evidence="2">Uncharacterized protein</fullName>
    </submittedName>
</protein>
<feature type="compositionally biased region" description="Basic and acidic residues" evidence="1">
    <location>
        <begin position="175"/>
        <end position="207"/>
    </location>
</feature>
<feature type="region of interest" description="Disordered" evidence="1">
    <location>
        <begin position="164"/>
        <end position="207"/>
    </location>
</feature>
<dbReference type="Proteomes" id="UP001165060">
    <property type="component" value="Unassembled WGS sequence"/>
</dbReference>
<proteinExistence type="predicted"/>
<evidence type="ECO:0000256" key="1">
    <source>
        <dbReference type="SAM" id="MobiDB-lite"/>
    </source>
</evidence>
<comment type="caution">
    <text evidence="2">The sequence shown here is derived from an EMBL/GenBank/DDBJ whole genome shotgun (WGS) entry which is preliminary data.</text>
</comment>
<accession>A0ABQ6M8W9</accession>
<reference evidence="2 3" key="1">
    <citation type="journal article" date="2023" name="Commun. Biol.">
        <title>Genome analysis of Parmales, the sister group of diatoms, reveals the evolutionary specialization of diatoms from phago-mixotrophs to photoautotrophs.</title>
        <authorList>
            <person name="Ban H."/>
            <person name="Sato S."/>
            <person name="Yoshikawa S."/>
            <person name="Yamada K."/>
            <person name="Nakamura Y."/>
            <person name="Ichinomiya M."/>
            <person name="Sato N."/>
            <person name="Blanc-Mathieu R."/>
            <person name="Endo H."/>
            <person name="Kuwata A."/>
            <person name="Ogata H."/>
        </authorList>
    </citation>
    <scope>NUCLEOTIDE SEQUENCE [LARGE SCALE GENOMIC DNA]</scope>
</reference>
<evidence type="ECO:0000313" key="2">
    <source>
        <dbReference type="EMBL" id="GMI21878.1"/>
    </source>
</evidence>
<keyword evidence="3" id="KW-1185">Reference proteome</keyword>
<dbReference type="EMBL" id="BRYB01002566">
    <property type="protein sequence ID" value="GMI21878.1"/>
    <property type="molecule type" value="Genomic_DNA"/>
</dbReference>
<sequence>MMTNSAPYDEASWGETLKNYRKTTNTLPWQKDAFVPTKRETVFEKSRKEREFNPVLMKYRDDSKERVVTQREKAFSAVRLNDAKDKQLCFEQKFDIINHKSYLPKEYEEASKKNAMMNEVRRKAPDTRLKYNLISHMGKEEHHKAKMVPKEGEEFVLRETRNVTLEGGMKPKSHQTREFDVLTNKYEPRARRATKREQRERQEGAAA</sequence>
<gene>
    <name evidence="2" type="ORF">TeGR_g13773</name>
</gene>
<evidence type="ECO:0000313" key="3">
    <source>
        <dbReference type="Proteomes" id="UP001165060"/>
    </source>
</evidence>
<name>A0ABQ6M8W9_9STRA</name>